<evidence type="ECO:0008006" key="4">
    <source>
        <dbReference type="Google" id="ProtNLM"/>
    </source>
</evidence>
<comment type="similarity">
    <text evidence="1">Belongs to the multi antimicrobial extrusion (MATE) (TC 2.A.66.1) family.</text>
</comment>
<organism evidence="2 3">
    <name type="scientific">Gossypium klotzschianum</name>
    <dbReference type="NCBI Taxonomy" id="34286"/>
    <lineage>
        <taxon>Eukaryota</taxon>
        <taxon>Viridiplantae</taxon>
        <taxon>Streptophyta</taxon>
        <taxon>Embryophyta</taxon>
        <taxon>Tracheophyta</taxon>
        <taxon>Spermatophyta</taxon>
        <taxon>Magnoliopsida</taxon>
        <taxon>eudicotyledons</taxon>
        <taxon>Gunneridae</taxon>
        <taxon>Pentapetalae</taxon>
        <taxon>rosids</taxon>
        <taxon>malvids</taxon>
        <taxon>Malvales</taxon>
        <taxon>Malvaceae</taxon>
        <taxon>Malvoideae</taxon>
        <taxon>Gossypium</taxon>
    </lineage>
</organism>
<proteinExistence type="inferred from homology"/>
<evidence type="ECO:0000313" key="2">
    <source>
        <dbReference type="EMBL" id="MBA0648875.1"/>
    </source>
</evidence>
<gene>
    <name evidence="2" type="ORF">Goklo_016513</name>
</gene>
<dbReference type="AlphaFoldDB" id="A0A7J8UEL2"/>
<accession>A0A7J8UEL2</accession>
<dbReference type="EMBL" id="JABFAB010000005">
    <property type="protein sequence ID" value="MBA0648875.1"/>
    <property type="molecule type" value="Genomic_DNA"/>
</dbReference>
<dbReference type="Pfam" id="PF01554">
    <property type="entry name" value="MatE"/>
    <property type="match status" value="1"/>
</dbReference>
<name>A0A7J8UEL2_9ROSI</name>
<dbReference type="PANTHER" id="PTHR11206">
    <property type="entry name" value="MULTIDRUG RESISTANCE PROTEIN"/>
    <property type="match status" value="1"/>
</dbReference>
<dbReference type="Proteomes" id="UP000593573">
    <property type="component" value="Unassembled WGS sequence"/>
</dbReference>
<comment type="caution">
    <text evidence="2">The sequence shown here is derived from an EMBL/GenBank/DDBJ whole genome shotgun (WGS) entry which is preliminary data.</text>
</comment>
<evidence type="ECO:0000256" key="1">
    <source>
        <dbReference type="ARBA" id="ARBA00010199"/>
    </source>
</evidence>
<dbReference type="OrthoDB" id="2126698at2759"/>
<keyword evidence="3" id="KW-1185">Reference proteome</keyword>
<evidence type="ECO:0000313" key="3">
    <source>
        <dbReference type="Proteomes" id="UP000593573"/>
    </source>
</evidence>
<sequence length="154" mass="16672">MEGAEQPLLFPRLDGEEEQLLFRPSNITFTPGTDDIPPINSVRDFFREYLIESKKLWFLAGPAIFTSVCQYSLGAITQVFSGQVGTLALAAVSVENSVIAGFCFGVMLGMGSALETLCGQAYGAGQLDMPNGKHSGGRWNIRNMDDTATVCLRV</sequence>
<protein>
    <recommendedName>
        <fullName evidence="4">Protein DETOXIFICATION</fullName>
    </recommendedName>
</protein>
<dbReference type="GO" id="GO:0042910">
    <property type="term" value="F:xenobiotic transmembrane transporter activity"/>
    <property type="evidence" value="ECO:0007669"/>
    <property type="project" value="InterPro"/>
</dbReference>
<reference evidence="2 3" key="1">
    <citation type="journal article" date="2019" name="Genome Biol. Evol.">
        <title>Insights into the evolution of the New World diploid cottons (Gossypium, subgenus Houzingenia) based on genome sequencing.</title>
        <authorList>
            <person name="Grover C.E."/>
            <person name="Arick M.A. 2nd"/>
            <person name="Thrash A."/>
            <person name="Conover J.L."/>
            <person name="Sanders W.S."/>
            <person name="Peterson D.G."/>
            <person name="Frelichowski J.E."/>
            <person name="Scheffler J.A."/>
            <person name="Scheffler B.E."/>
            <person name="Wendel J.F."/>
        </authorList>
    </citation>
    <scope>NUCLEOTIDE SEQUENCE [LARGE SCALE GENOMIC DNA]</scope>
    <source>
        <strain evidence="2">57</strain>
        <tissue evidence="2">Leaf</tissue>
    </source>
</reference>
<dbReference type="GO" id="GO:0015297">
    <property type="term" value="F:antiporter activity"/>
    <property type="evidence" value="ECO:0007669"/>
    <property type="project" value="InterPro"/>
</dbReference>
<dbReference type="GO" id="GO:0016020">
    <property type="term" value="C:membrane"/>
    <property type="evidence" value="ECO:0007669"/>
    <property type="project" value="InterPro"/>
</dbReference>
<dbReference type="InterPro" id="IPR002528">
    <property type="entry name" value="MATE_fam"/>
</dbReference>